<proteinExistence type="predicted"/>
<evidence type="ECO:0000313" key="2">
    <source>
        <dbReference type="EMBL" id="MFD2024315.1"/>
    </source>
</evidence>
<feature type="domain" description="Glyoxalase-like" evidence="1">
    <location>
        <begin position="6"/>
        <end position="141"/>
    </location>
</feature>
<comment type="caution">
    <text evidence="2">The sequence shown here is derived from an EMBL/GenBank/DDBJ whole genome shotgun (WGS) entry which is preliminary data.</text>
</comment>
<dbReference type="Gene3D" id="3.10.180.10">
    <property type="entry name" value="2,3-Dihydroxybiphenyl 1,2-Dioxygenase, domain 1"/>
    <property type="match status" value="1"/>
</dbReference>
<dbReference type="Proteomes" id="UP001597338">
    <property type="component" value="Unassembled WGS sequence"/>
</dbReference>
<dbReference type="Pfam" id="PF18029">
    <property type="entry name" value="Glyoxalase_6"/>
    <property type="match status" value="1"/>
</dbReference>
<evidence type="ECO:0000313" key="3">
    <source>
        <dbReference type="Proteomes" id="UP001597338"/>
    </source>
</evidence>
<dbReference type="EMBL" id="JBHUHF010000001">
    <property type="protein sequence ID" value="MFD2024315.1"/>
    <property type="molecule type" value="Genomic_DNA"/>
</dbReference>
<keyword evidence="3" id="KW-1185">Reference proteome</keyword>
<reference evidence="3" key="1">
    <citation type="journal article" date="2019" name="Int. J. Syst. Evol. Microbiol.">
        <title>The Global Catalogue of Microorganisms (GCM) 10K type strain sequencing project: providing services to taxonomists for standard genome sequencing and annotation.</title>
        <authorList>
            <consortium name="The Broad Institute Genomics Platform"/>
            <consortium name="The Broad Institute Genome Sequencing Center for Infectious Disease"/>
            <person name="Wu L."/>
            <person name="Ma J."/>
        </authorList>
    </citation>
    <scope>NUCLEOTIDE SEQUENCE [LARGE SCALE GENOMIC DNA]</scope>
    <source>
        <strain evidence="3">CCM 7043</strain>
    </source>
</reference>
<evidence type="ECO:0000259" key="1">
    <source>
        <dbReference type="Pfam" id="PF18029"/>
    </source>
</evidence>
<dbReference type="RefSeq" id="WP_377196260.1">
    <property type="nucleotide sequence ID" value="NZ_JBHUHF010000001.1"/>
</dbReference>
<dbReference type="SUPFAM" id="SSF54593">
    <property type="entry name" value="Glyoxalase/Bleomycin resistance protein/Dihydroxybiphenyl dioxygenase"/>
    <property type="match status" value="1"/>
</dbReference>
<accession>A0ABW4V0K1</accession>
<gene>
    <name evidence="2" type="ORF">ACFSL2_02200</name>
</gene>
<dbReference type="InterPro" id="IPR029068">
    <property type="entry name" value="Glyas_Bleomycin-R_OHBP_Dase"/>
</dbReference>
<protein>
    <submittedName>
        <fullName evidence="2">VOC family protein</fullName>
    </submittedName>
</protein>
<dbReference type="PANTHER" id="PTHR35908">
    <property type="entry name" value="HYPOTHETICAL FUSION PROTEIN"/>
    <property type="match status" value="1"/>
</dbReference>
<dbReference type="InterPro" id="IPR041581">
    <property type="entry name" value="Glyoxalase_6"/>
</dbReference>
<dbReference type="PANTHER" id="PTHR35908:SF1">
    <property type="entry name" value="CONSERVED PROTEIN"/>
    <property type="match status" value="1"/>
</dbReference>
<name>A0ABW4V0K1_9MICO</name>
<organism evidence="2 3">
    <name type="scientific">Promicromonospora aerolata</name>
    <dbReference type="NCBI Taxonomy" id="195749"/>
    <lineage>
        <taxon>Bacteria</taxon>
        <taxon>Bacillati</taxon>
        <taxon>Actinomycetota</taxon>
        <taxon>Actinomycetes</taxon>
        <taxon>Micrococcales</taxon>
        <taxon>Promicromonosporaceae</taxon>
        <taxon>Promicromonospora</taxon>
    </lineage>
</organism>
<sequence>MATTFQVTFDAADPRALGEFWCAVLGYVRDAPPEGFATWEEALTAWGLPEERWNDRNAVSDPDGVGPRIYLQKVPEPKSAKNRVHLDVNVSEGLRGAERAAKIRAEADRVSALGATLVTESSELGEFWVVMQDPEGNEFCLQ</sequence>